<gene>
    <name evidence="2" type="ORF">METZ01_LOCUS325350</name>
</gene>
<dbReference type="SUPFAM" id="SSF52096">
    <property type="entry name" value="ClpP/crotonase"/>
    <property type="match status" value="1"/>
</dbReference>
<feature type="non-terminal residue" evidence="2">
    <location>
        <position position="84"/>
    </location>
</feature>
<evidence type="ECO:0000313" key="2">
    <source>
        <dbReference type="EMBL" id="SVC72496.1"/>
    </source>
</evidence>
<dbReference type="InterPro" id="IPR029045">
    <property type="entry name" value="ClpP/crotonase-like_dom_sf"/>
</dbReference>
<sequence>MKLIKTLFLVALISAGSLAQGAELSEPEKNFEALWKTFHERYAFFKLRGVDWQKQYKTYRPKVTKDTTDEELFKIMCDMLKPLK</sequence>
<feature type="domain" description="Tricorn protease C1" evidence="1">
    <location>
        <begin position="26"/>
        <end position="80"/>
    </location>
</feature>
<name>A0A382PGZ3_9ZZZZ</name>
<proteinExistence type="predicted"/>
<protein>
    <recommendedName>
        <fullName evidence="1">Tricorn protease C1 domain-containing protein</fullName>
    </recommendedName>
</protein>
<evidence type="ECO:0000259" key="1">
    <source>
        <dbReference type="Pfam" id="PF14684"/>
    </source>
</evidence>
<dbReference type="EMBL" id="UINC01107261">
    <property type="protein sequence ID" value="SVC72496.1"/>
    <property type="molecule type" value="Genomic_DNA"/>
</dbReference>
<accession>A0A382PGZ3</accession>
<organism evidence="2">
    <name type="scientific">marine metagenome</name>
    <dbReference type="NCBI Taxonomy" id="408172"/>
    <lineage>
        <taxon>unclassified sequences</taxon>
        <taxon>metagenomes</taxon>
        <taxon>ecological metagenomes</taxon>
    </lineage>
</organism>
<dbReference type="Gene3D" id="3.30.750.44">
    <property type="match status" value="1"/>
</dbReference>
<dbReference type="InterPro" id="IPR028204">
    <property type="entry name" value="Tricorn_C1"/>
</dbReference>
<reference evidence="2" key="1">
    <citation type="submission" date="2018-05" db="EMBL/GenBank/DDBJ databases">
        <authorList>
            <person name="Lanie J.A."/>
            <person name="Ng W.-L."/>
            <person name="Kazmierczak K.M."/>
            <person name="Andrzejewski T.M."/>
            <person name="Davidsen T.M."/>
            <person name="Wayne K.J."/>
            <person name="Tettelin H."/>
            <person name="Glass J.I."/>
            <person name="Rusch D."/>
            <person name="Podicherti R."/>
            <person name="Tsui H.-C.T."/>
            <person name="Winkler M.E."/>
        </authorList>
    </citation>
    <scope>NUCLEOTIDE SEQUENCE</scope>
</reference>
<dbReference type="AlphaFoldDB" id="A0A382PGZ3"/>
<dbReference type="Pfam" id="PF14684">
    <property type="entry name" value="Tricorn_C1"/>
    <property type="match status" value="1"/>
</dbReference>